<proteinExistence type="predicted"/>
<evidence type="ECO:0000256" key="1">
    <source>
        <dbReference type="SAM" id="MobiDB-lite"/>
    </source>
</evidence>
<feature type="region of interest" description="Disordered" evidence="1">
    <location>
        <begin position="90"/>
        <end position="119"/>
    </location>
</feature>
<evidence type="ECO:0000313" key="2">
    <source>
        <dbReference type="EMBL" id="ERG97251.1"/>
    </source>
</evidence>
<sequence>MSDRTWRRPHDTARQGRDATLAQVIDTIDQTAPPTKTALADRVGISEQYLSELLQDLKTDDIVRKAYVVDNKCVYESADVVSRLHDQTASETTTTNFNKTSDTQTEVSESTKHASDKRMQTDINTLSATLTDRSQVTENEASVSVLDLLERLDTVTTT</sequence>
<dbReference type="AlphaFoldDB" id="U1PXQ1"/>
<feature type="compositionally biased region" description="Basic and acidic residues" evidence="1">
    <location>
        <begin position="109"/>
        <end position="119"/>
    </location>
</feature>
<dbReference type="SUPFAM" id="SSF46785">
    <property type="entry name" value="Winged helix' DNA-binding domain"/>
    <property type="match status" value="1"/>
</dbReference>
<dbReference type="eggNOG" id="arCOG00318">
    <property type="taxonomic scope" value="Archaea"/>
</dbReference>
<dbReference type="STRING" id="1238425.J07HQW2_03737"/>
<name>U1PXQ1_9EURY</name>
<dbReference type="EMBL" id="KE356561">
    <property type="protein sequence ID" value="ERG97251.1"/>
    <property type="molecule type" value="Genomic_DNA"/>
</dbReference>
<gene>
    <name evidence="2" type="ORF">J07HQW2_03737</name>
</gene>
<accession>U1PXQ1</accession>
<dbReference type="HOGENOM" id="CLU_1672850_0_0_2"/>
<dbReference type="InterPro" id="IPR036390">
    <property type="entry name" value="WH_DNA-bd_sf"/>
</dbReference>
<evidence type="ECO:0000313" key="3">
    <source>
        <dbReference type="Proteomes" id="UP000030710"/>
    </source>
</evidence>
<protein>
    <submittedName>
        <fullName evidence="2">Uncharacterized protein</fullName>
    </submittedName>
</protein>
<feature type="compositionally biased region" description="Low complexity" evidence="1">
    <location>
        <begin position="90"/>
        <end position="105"/>
    </location>
</feature>
<dbReference type="Proteomes" id="UP000030710">
    <property type="component" value="Unassembled WGS sequence"/>
</dbReference>
<organism evidence="2 3">
    <name type="scientific">Haloquadratum walsbyi J07HQW2</name>
    <dbReference type="NCBI Taxonomy" id="1238425"/>
    <lineage>
        <taxon>Archaea</taxon>
        <taxon>Methanobacteriati</taxon>
        <taxon>Methanobacteriota</taxon>
        <taxon>Stenosarchaea group</taxon>
        <taxon>Halobacteria</taxon>
        <taxon>Halobacteriales</taxon>
        <taxon>Haloferacaceae</taxon>
        <taxon>Haloquadratum</taxon>
    </lineage>
</organism>
<reference evidence="2 3" key="1">
    <citation type="journal article" date="2013" name="PLoS ONE">
        <title>Assembly-driven community genomics of a hypersaline microbial ecosystem.</title>
        <authorList>
            <person name="Podell S."/>
            <person name="Ugalde J.A."/>
            <person name="Narasingarao P."/>
            <person name="Banfield J.F."/>
            <person name="Heidelberg K.B."/>
            <person name="Allen E.E."/>
        </authorList>
    </citation>
    <scope>NUCLEOTIDE SEQUENCE [LARGE SCALE GENOMIC DNA]</scope>
    <source>
        <strain evidence="3">J07HQW2</strain>
    </source>
</reference>
<feature type="non-terminal residue" evidence="2">
    <location>
        <position position="158"/>
    </location>
</feature>